<proteinExistence type="predicted"/>
<accession>E6Q6R8</accession>
<gene>
    <name evidence="2" type="ORF">CARN4_1258</name>
</gene>
<feature type="region of interest" description="Disordered" evidence="1">
    <location>
        <begin position="89"/>
        <end position="113"/>
    </location>
</feature>
<dbReference type="AlphaFoldDB" id="E6Q6R8"/>
<protein>
    <submittedName>
        <fullName evidence="2">Uncharacterized protein</fullName>
    </submittedName>
</protein>
<sequence>MLQWGRDVIVAEIVPRHDVFAQRGSFNGAATLSSRKLAPEADADMPTIPLQWGRDVIVAEIVGGAPRGAHARCFNGAATLSSRKFAPRRTQPYLEEASMGPRRYRRGNRPMKV</sequence>
<feature type="compositionally biased region" description="Basic residues" evidence="1">
    <location>
        <begin position="102"/>
        <end position="113"/>
    </location>
</feature>
<evidence type="ECO:0000256" key="1">
    <source>
        <dbReference type="SAM" id="MobiDB-lite"/>
    </source>
</evidence>
<name>E6Q6R8_9ZZZZ</name>
<reference evidence="2" key="1">
    <citation type="submission" date="2009-10" db="EMBL/GenBank/DDBJ databases">
        <title>Diversity of trophic interactions inside an arsenic-rich microbial ecosystem.</title>
        <authorList>
            <person name="Bertin P.N."/>
            <person name="Heinrich-Salmeron A."/>
            <person name="Pelletier E."/>
            <person name="Goulhen-Chollet F."/>
            <person name="Arsene-Ploetze F."/>
            <person name="Gallien S."/>
            <person name="Calteau A."/>
            <person name="Vallenet D."/>
            <person name="Casiot C."/>
            <person name="Chane-Woon-Ming B."/>
            <person name="Giloteaux L."/>
            <person name="Barakat M."/>
            <person name="Bonnefoy V."/>
            <person name="Bruneel O."/>
            <person name="Chandler M."/>
            <person name="Cleiss J."/>
            <person name="Duran R."/>
            <person name="Elbaz-Poulichet F."/>
            <person name="Fonknechten N."/>
            <person name="Lauga B."/>
            <person name="Mornico D."/>
            <person name="Ortet P."/>
            <person name="Schaeffer C."/>
            <person name="Siguier P."/>
            <person name="Alexander Thil Smith A."/>
            <person name="Van Dorsselaer A."/>
            <person name="Weissenbach J."/>
            <person name="Medigue C."/>
            <person name="Le Paslier D."/>
        </authorList>
    </citation>
    <scope>NUCLEOTIDE SEQUENCE</scope>
</reference>
<evidence type="ECO:0000313" key="2">
    <source>
        <dbReference type="EMBL" id="CBI02893.1"/>
    </source>
</evidence>
<dbReference type="EMBL" id="CABO01000043">
    <property type="protein sequence ID" value="CBI02893.1"/>
    <property type="molecule type" value="Genomic_DNA"/>
</dbReference>
<organism evidence="2">
    <name type="scientific">mine drainage metagenome</name>
    <dbReference type="NCBI Taxonomy" id="410659"/>
    <lineage>
        <taxon>unclassified sequences</taxon>
        <taxon>metagenomes</taxon>
        <taxon>ecological metagenomes</taxon>
    </lineage>
</organism>
<comment type="caution">
    <text evidence="2">The sequence shown here is derived from an EMBL/GenBank/DDBJ whole genome shotgun (WGS) entry which is preliminary data.</text>
</comment>